<feature type="transmembrane region" description="Helical" evidence="9">
    <location>
        <begin position="161"/>
        <end position="185"/>
    </location>
</feature>
<accession>A0A9W8AYS6</accession>
<feature type="region of interest" description="Disordered" evidence="10">
    <location>
        <begin position="1"/>
        <end position="22"/>
    </location>
</feature>
<evidence type="ECO:0000313" key="11">
    <source>
        <dbReference type="EMBL" id="KAJ1973268.1"/>
    </source>
</evidence>
<reference evidence="11" key="1">
    <citation type="submission" date="2022-07" db="EMBL/GenBank/DDBJ databases">
        <title>Phylogenomic reconstructions and comparative analyses of Kickxellomycotina fungi.</title>
        <authorList>
            <person name="Reynolds N.K."/>
            <person name="Stajich J.E."/>
            <person name="Barry K."/>
            <person name="Grigoriev I.V."/>
            <person name="Crous P."/>
            <person name="Smith M.E."/>
        </authorList>
    </citation>
    <scope>NUCLEOTIDE SEQUENCE</scope>
    <source>
        <strain evidence="11">RSA 567</strain>
    </source>
</reference>
<dbReference type="PANTHER" id="PTHR23519">
    <property type="entry name" value="AUTOPHAGY-RELATED PROTEIN 22"/>
    <property type="match status" value="1"/>
</dbReference>
<keyword evidence="7 9" id="KW-1133">Transmembrane helix</keyword>
<dbReference type="GO" id="GO:0005774">
    <property type="term" value="C:vacuolar membrane"/>
    <property type="evidence" value="ECO:0007669"/>
    <property type="project" value="UniProtKB-SubCell"/>
</dbReference>
<dbReference type="GO" id="GO:0006914">
    <property type="term" value="P:autophagy"/>
    <property type="evidence" value="ECO:0007669"/>
    <property type="project" value="UniProtKB-KW"/>
</dbReference>
<keyword evidence="5 9" id="KW-0812">Transmembrane</keyword>
<dbReference type="GO" id="GO:0012505">
    <property type="term" value="C:endomembrane system"/>
    <property type="evidence" value="ECO:0007669"/>
    <property type="project" value="UniProtKB-SubCell"/>
</dbReference>
<dbReference type="Pfam" id="PF11700">
    <property type="entry name" value="ATG22"/>
    <property type="match status" value="1"/>
</dbReference>
<feature type="transmembrane region" description="Helical" evidence="9">
    <location>
        <begin position="249"/>
        <end position="268"/>
    </location>
</feature>
<evidence type="ECO:0000256" key="10">
    <source>
        <dbReference type="SAM" id="MobiDB-lite"/>
    </source>
</evidence>
<organism evidence="11 12">
    <name type="scientific">Dimargaris verticillata</name>
    <dbReference type="NCBI Taxonomy" id="2761393"/>
    <lineage>
        <taxon>Eukaryota</taxon>
        <taxon>Fungi</taxon>
        <taxon>Fungi incertae sedis</taxon>
        <taxon>Zoopagomycota</taxon>
        <taxon>Kickxellomycotina</taxon>
        <taxon>Dimargaritomycetes</taxon>
        <taxon>Dimargaritales</taxon>
        <taxon>Dimargaritaceae</taxon>
        <taxon>Dimargaris</taxon>
    </lineage>
</organism>
<dbReference type="EMBL" id="JANBQB010000859">
    <property type="protein sequence ID" value="KAJ1973268.1"/>
    <property type="molecule type" value="Genomic_DNA"/>
</dbReference>
<evidence type="ECO:0000256" key="1">
    <source>
        <dbReference type="ARBA" id="ARBA00004127"/>
    </source>
</evidence>
<dbReference type="PANTHER" id="PTHR23519:SF1">
    <property type="entry name" value="AUTOPHAGY-RELATED PROTEIN 22"/>
    <property type="match status" value="1"/>
</dbReference>
<evidence type="ECO:0000256" key="8">
    <source>
        <dbReference type="ARBA" id="ARBA00023136"/>
    </source>
</evidence>
<evidence type="ECO:0000313" key="12">
    <source>
        <dbReference type="Proteomes" id="UP001151582"/>
    </source>
</evidence>
<protein>
    <recommendedName>
        <fullName evidence="9">Autophagy-related protein</fullName>
    </recommendedName>
</protein>
<comment type="function">
    <text evidence="9">Vacuolar effluxer which mediate the efflux of amino acids resulting from autophagic degradation. The release of autophagic amino acids allows the maintenance of protein synthesis and viability during nitrogen starvation.</text>
</comment>
<dbReference type="OrthoDB" id="192733at2759"/>
<proteinExistence type="inferred from homology"/>
<dbReference type="InterPro" id="IPR050495">
    <property type="entry name" value="ATG22/LtaA_families"/>
</dbReference>
<dbReference type="InterPro" id="IPR024671">
    <property type="entry name" value="Atg22-like"/>
</dbReference>
<comment type="subcellular location">
    <subcellularLocation>
        <location evidence="1">Endomembrane system</location>
        <topology evidence="1">Multi-pass membrane protein</topology>
    </subcellularLocation>
    <subcellularLocation>
        <location evidence="9">Vacuole membrane</location>
        <topology evidence="9">Multi-pass membrane protein</topology>
    </subcellularLocation>
</comment>
<keyword evidence="3 9" id="KW-0813">Transport</keyword>
<feature type="transmembrane region" description="Helical" evidence="9">
    <location>
        <begin position="377"/>
        <end position="397"/>
    </location>
</feature>
<feature type="transmembrane region" description="Helical" evidence="9">
    <location>
        <begin position="309"/>
        <end position="332"/>
    </location>
</feature>
<feature type="transmembrane region" description="Helical" evidence="9">
    <location>
        <begin position="104"/>
        <end position="123"/>
    </location>
</feature>
<evidence type="ECO:0000256" key="6">
    <source>
        <dbReference type="ARBA" id="ARBA00022970"/>
    </source>
</evidence>
<evidence type="ECO:0000256" key="9">
    <source>
        <dbReference type="RuleBase" id="RU363073"/>
    </source>
</evidence>
<comment type="caution">
    <text evidence="11">The sequence shown here is derived from an EMBL/GenBank/DDBJ whole genome shotgun (WGS) entry which is preliminary data.</text>
</comment>
<name>A0A9W8AYS6_9FUNG</name>
<feature type="transmembrane region" description="Helical" evidence="9">
    <location>
        <begin position="472"/>
        <end position="489"/>
    </location>
</feature>
<dbReference type="SUPFAM" id="SSF103473">
    <property type="entry name" value="MFS general substrate transporter"/>
    <property type="match status" value="1"/>
</dbReference>
<keyword evidence="6 9" id="KW-0029">Amino-acid transport</keyword>
<keyword evidence="4 9" id="KW-0926">Vacuole</keyword>
<comment type="similarity">
    <text evidence="2 9">Belongs to the ATG22 family.</text>
</comment>
<gene>
    <name evidence="11" type="primary">ATG22</name>
    <name evidence="11" type="ORF">H4R34_005134</name>
</gene>
<dbReference type="CDD" id="cd17483">
    <property type="entry name" value="MFS_Atg22_like"/>
    <property type="match status" value="1"/>
</dbReference>
<dbReference type="AlphaFoldDB" id="A0A9W8AYS6"/>
<feature type="transmembrane region" description="Helical" evidence="9">
    <location>
        <begin position="344"/>
        <end position="365"/>
    </location>
</feature>
<keyword evidence="8 9" id="KW-0472">Membrane</keyword>
<keyword evidence="9" id="KW-0072">Autophagy</keyword>
<evidence type="ECO:0000256" key="4">
    <source>
        <dbReference type="ARBA" id="ARBA00022554"/>
    </source>
</evidence>
<evidence type="ECO:0000256" key="5">
    <source>
        <dbReference type="ARBA" id="ARBA00022692"/>
    </source>
</evidence>
<dbReference type="InterPro" id="IPR044738">
    <property type="entry name" value="Atg22"/>
</dbReference>
<sequence>MVESTTVPAADATKAQRKQEHVHASVHISHPLVTRKELIGWYGVAWAVEPYSVVVSAVFLPLVLDSLAKQAGYQPDLETRCDLDGDSEHCVVKFGVSWINTTSLPLYCSAISVVLQAFLFVGLSSLADHGAWRKTFLTFFNLAGAVSTILLFSVFEADLYWLAATLCIVSNLCFGAVHVFFYAYLHPLTEYHPDVVEAAQMQDPALLKDVKERVSNAISGHCFAIGYGGALVMLVAGALIVFFGGQTTYSMLVACGLSGVWWLLFTLVPARWLRRRPGPPLPAGENYLFYSFKQVGRTFFQVRHLSQTFLFLLAWFFLSDGYSTIVSVSILFVKNNLKASNIQLIIAAFIVPFSSILGNFLFLWFQRRFDLATRTMIIIIAVLYIALPVYGIVGFFAPVGLRHIYEIYVVAVYHGLMFGPVQSFCRVLFCELLPPGHENEFFGLYEITDKGSSWIGPLVSAAISDATGELRYAFYFLLAMLVIPVFVLWKIDVPRGKAMAQAYAERTGRAPVLESVDKGC</sequence>
<feature type="transmembrane region" description="Helical" evidence="9">
    <location>
        <begin position="135"/>
        <end position="155"/>
    </location>
</feature>
<dbReference type="InterPro" id="IPR036259">
    <property type="entry name" value="MFS_trans_sf"/>
</dbReference>
<feature type="transmembrane region" description="Helical" evidence="9">
    <location>
        <begin position="222"/>
        <end position="243"/>
    </location>
</feature>
<evidence type="ECO:0000256" key="7">
    <source>
        <dbReference type="ARBA" id="ARBA00022989"/>
    </source>
</evidence>
<evidence type="ECO:0000256" key="3">
    <source>
        <dbReference type="ARBA" id="ARBA00022448"/>
    </source>
</evidence>
<keyword evidence="12" id="KW-1185">Reference proteome</keyword>
<feature type="transmembrane region" description="Helical" evidence="9">
    <location>
        <begin position="39"/>
        <end position="64"/>
    </location>
</feature>
<dbReference type="Gene3D" id="1.20.1250.20">
    <property type="entry name" value="MFS general substrate transporter like domains"/>
    <property type="match status" value="1"/>
</dbReference>
<dbReference type="Proteomes" id="UP001151582">
    <property type="component" value="Unassembled WGS sequence"/>
</dbReference>
<dbReference type="GO" id="GO:0032974">
    <property type="term" value="P:amino acid transmembrane export from vacuole"/>
    <property type="evidence" value="ECO:0007669"/>
    <property type="project" value="InterPro"/>
</dbReference>
<evidence type="ECO:0000256" key="2">
    <source>
        <dbReference type="ARBA" id="ARBA00006978"/>
    </source>
</evidence>